<proteinExistence type="predicted"/>
<dbReference type="AlphaFoldDB" id="A0A9P4XQS4"/>
<keyword evidence="2" id="KW-1185">Reference proteome</keyword>
<organism evidence="1 2">
    <name type="scientific">Trichoderma lentiforme</name>
    <dbReference type="NCBI Taxonomy" id="1567552"/>
    <lineage>
        <taxon>Eukaryota</taxon>
        <taxon>Fungi</taxon>
        <taxon>Dikarya</taxon>
        <taxon>Ascomycota</taxon>
        <taxon>Pezizomycotina</taxon>
        <taxon>Sordariomycetes</taxon>
        <taxon>Hypocreomycetidae</taxon>
        <taxon>Hypocreales</taxon>
        <taxon>Hypocreaceae</taxon>
        <taxon>Trichoderma</taxon>
    </lineage>
</organism>
<protein>
    <submittedName>
        <fullName evidence="1">Uncharacterized protein</fullName>
    </submittedName>
</protein>
<reference evidence="1 2" key="1">
    <citation type="submission" date="2018-06" db="EMBL/GenBank/DDBJ databases">
        <title>Genome analysis of cellulolytic fungus Trichoderma lentiforme CFAM-422.</title>
        <authorList>
            <person name="Steindorff A.S."/>
            <person name="Formighieri E.F."/>
            <person name="Midorikawa G.E.O."/>
            <person name="Tamietti M.S."/>
            <person name="Ramos E.Z."/>
            <person name="Silva A.S."/>
            <person name="Bon E.P.S."/>
            <person name="Mendes T.D."/>
            <person name="Damaso M.C.T."/>
            <person name="Favaro L.C.L."/>
        </authorList>
    </citation>
    <scope>NUCLEOTIDE SEQUENCE [LARGE SCALE GENOMIC DNA]</scope>
    <source>
        <strain evidence="1 2">CFAM-422</strain>
    </source>
</reference>
<dbReference type="EMBL" id="QLNT01000001">
    <property type="protein sequence ID" value="KAF3077411.1"/>
    <property type="molecule type" value="Genomic_DNA"/>
</dbReference>
<evidence type="ECO:0000313" key="1">
    <source>
        <dbReference type="EMBL" id="KAF3077411.1"/>
    </source>
</evidence>
<accession>A0A9P4XQS4</accession>
<name>A0A9P4XQS4_9HYPO</name>
<comment type="caution">
    <text evidence="1">The sequence shown here is derived from an EMBL/GenBank/DDBJ whole genome shotgun (WGS) entry which is preliminary data.</text>
</comment>
<sequence>MQREITIRSRSDECFKLFDQCRKSLEEDDFELTKDGLQDEFVRFRLWLSGNGVFANVQLSLDFRVREIPDLRDSILNHLGTIHYRLAQFSDIVSKSRQPNATIAQEDICDGSNQENPPGSITLETQNNPFESWTAAELLDSIKKNNNWLERLSNAIETASIVNQNARAAEFRLEGFNGGSNKLTEAYIDVHGKLGGHFQK</sequence>
<evidence type="ECO:0000313" key="2">
    <source>
        <dbReference type="Proteomes" id="UP000801864"/>
    </source>
</evidence>
<dbReference type="Proteomes" id="UP000801864">
    <property type="component" value="Unassembled WGS sequence"/>
</dbReference>
<gene>
    <name evidence="1" type="ORF">CFAM422_000176</name>
</gene>